<feature type="compositionally biased region" description="Polar residues" evidence="1">
    <location>
        <begin position="104"/>
        <end position="124"/>
    </location>
</feature>
<feature type="region of interest" description="Disordered" evidence="1">
    <location>
        <begin position="1"/>
        <end position="197"/>
    </location>
</feature>
<dbReference type="EMBL" id="JANPWB010000002">
    <property type="protein sequence ID" value="KAJ1206648.1"/>
    <property type="molecule type" value="Genomic_DNA"/>
</dbReference>
<proteinExistence type="predicted"/>
<dbReference type="AlphaFoldDB" id="A0AAV7W260"/>
<gene>
    <name evidence="2" type="ORF">NDU88_002050</name>
</gene>
<name>A0AAV7W260_PLEWA</name>
<protein>
    <submittedName>
        <fullName evidence="2">Uncharacterized protein</fullName>
    </submittedName>
</protein>
<evidence type="ECO:0000256" key="1">
    <source>
        <dbReference type="SAM" id="MobiDB-lite"/>
    </source>
</evidence>
<evidence type="ECO:0000313" key="3">
    <source>
        <dbReference type="Proteomes" id="UP001066276"/>
    </source>
</evidence>
<organism evidence="2 3">
    <name type="scientific">Pleurodeles waltl</name>
    <name type="common">Iberian ribbed newt</name>
    <dbReference type="NCBI Taxonomy" id="8319"/>
    <lineage>
        <taxon>Eukaryota</taxon>
        <taxon>Metazoa</taxon>
        <taxon>Chordata</taxon>
        <taxon>Craniata</taxon>
        <taxon>Vertebrata</taxon>
        <taxon>Euteleostomi</taxon>
        <taxon>Amphibia</taxon>
        <taxon>Batrachia</taxon>
        <taxon>Caudata</taxon>
        <taxon>Salamandroidea</taxon>
        <taxon>Salamandridae</taxon>
        <taxon>Pleurodelinae</taxon>
        <taxon>Pleurodeles</taxon>
    </lineage>
</organism>
<accession>A0AAV7W260</accession>
<comment type="caution">
    <text evidence="2">The sequence shown here is derived from an EMBL/GenBank/DDBJ whole genome shotgun (WGS) entry which is preliminary data.</text>
</comment>
<sequence length="247" mass="26581">MSSGDRPLNTWVRPPAQRSSAGAPAPAETHGLRGPRSSSAHQPPVLGPKDRGLGILLHPRPRAEVRPRRVPQSLLRRSGDGSGQRQGARSSRRAQPRVQRSPLLRTQSPTRPASSRQRSAQLCWSSGPARARHGVSQPVPLHAGPGSQRPAPHGGRFRQPWPRPWPDPSLRVAAPGSADSTPPWPPGLDPSGVLPGVGFPPALQLQVLQRPQTHRGSPRLPLQVWKGLVFRADDGGVQSTPRVRPPS</sequence>
<dbReference type="Proteomes" id="UP001066276">
    <property type="component" value="Chromosome 1_2"/>
</dbReference>
<reference evidence="2" key="1">
    <citation type="journal article" date="2022" name="bioRxiv">
        <title>Sequencing and chromosome-scale assembly of the giantPleurodeles waltlgenome.</title>
        <authorList>
            <person name="Brown T."/>
            <person name="Elewa A."/>
            <person name="Iarovenko S."/>
            <person name="Subramanian E."/>
            <person name="Araus A.J."/>
            <person name="Petzold A."/>
            <person name="Susuki M."/>
            <person name="Suzuki K.-i.T."/>
            <person name="Hayashi T."/>
            <person name="Toyoda A."/>
            <person name="Oliveira C."/>
            <person name="Osipova E."/>
            <person name="Leigh N.D."/>
            <person name="Simon A."/>
            <person name="Yun M.H."/>
        </authorList>
    </citation>
    <scope>NUCLEOTIDE SEQUENCE</scope>
    <source>
        <strain evidence="2">20211129_DDA</strain>
        <tissue evidence="2">Liver</tissue>
    </source>
</reference>
<evidence type="ECO:0000313" key="2">
    <source>
        <dbReference type="EMBL" id="KAJ1206648.1"/>
    </source>
</evidence>
<keyword evidence="3" id="KW-1185">Reference proteome</keyword>